<evidence type="ECO:0000313" key="4">
    <source>
        <dbReference type="WBParaSite" id="BPAG_0000994801-mRNA-1"/>
    </source>
</evidence>
<protein>
    <submittedName>
        <fullName evidence="2 4">Uncharacterized protein</fullName>
    </submittedName>
</protein>
<proteinExistence type="predicted"/>
<keyword evidence="1" id="KW-0812">Transmembrane</keyword>
<dbReference type="WBParaSite" id="BPAG_0000994801-mRNA-1">
    <property type="protein sequence ID" value="BPAG_0000994801-mRNA-1"/>
    <property type="gene ID" value="BPAG_0000994801"/>
</dbReference>
<name>A0A0N4TN92_BRUPA</name>
<feature type="transmembrane region" description="Helical" evidence="1">
    <location>
        <begin position="103"/>
        <end position="126"/>
    </location>
</feature>
<accession>A0A0N4TN92</accession>
<feature type="transmembrane region" description="Helical" evidence="1">
    <location>
        <begin position="6"/>
        <end position="29"/>
    </location>
</feature>
<keyword evidence="1" id="KW-1133">Transmembrane helix</keyword>
<sequence length="155" mass="18217">MWLFNSIFFPAFAFLISFSSGCEIIAFLYSAHPTRRVGRNDSRNIIQYEQAKLNEEYKRVYENEKKEAESERFVVENFMLQERVSFLPMTSSAMVSIYKRTEFMVLSAGIVLYWVVMVFIGTILIMCCICTRSRTNRDEDGELRKNRREDIAEDA</sequence>
<evidence type="ECO:0000256" key="1">
    <source>
        <dbReference type="SAM" id="Phobius"/>
    </source>
</evidence>
<keyword evidence="1" id="KW-0472">Membrane</keyword>
<dbReference type="EMBL" id="UZAD01013169">
    <property type="protein sequence ID" value="VDN91096.1"/>
    <property type="molecule type" value="Genomic_DNA"/>
</dbReference>
<gene>
    <name evidence="2" type="ORF">BPAG_LOCUS9910</name>
</gene>
<reference evidence="4" key="1">
    <citation type="submission" date="2017-02" db="UniProtKB">
        <authorList>
            <consortium name="WormBaseParasite"/>
        </authorList>
    </citation>
    <scope>IDENTIFICATION</scope>
</reference>
<evidence type="ECO:0000313" key="3">
    <source>
        <dbReference type="Proteomes" id="UP000278627"/>
    </source>
</evidence>
<dbReference type="Proteomes" id="UP000278627">
    <property type="component" value="Unassembled WGS sequence"/>
</dbReference>
<keyword evidence="3" id="KW-1185">Reference proteome</keyword>
<evidence type="ECO:0000313" key="2">
    <source>
        <dbReference type="EMBL" id="VDN91096.1"/>
    </source>
</evidence>
<organism evidence="4">
    <name type="scientific">Brugia pahangi</name>
    <name type="common">Filarial nematode worm</name>
    <dbReference type="NCBI Taxonomy" id="6280"/>
    <lineage>
        <taxon>Eukaryota</taxon>
        <taxon>Metazoa</taxon>
        <taxon>Ecdysozoa</taxon>
        <taxon>Nematoda</taxon>
        <taxon>Chromadorea</taxon>
        <taxon>Rhabditida</taxon>
        <taxon>Spirurina</taxon>
        <taxon>Spiruromorpha</taxon>
        <taxon>Filarioidea</taxon>
        <taxon>Onchocercidae</taxon>
        <taxon>Brugia</taxon>
    </lineage>
</organism>
<reference evidence="2 3" key="2">
    <citation type="submission" date="2018-11" db="EMBL/GenBank/DDBJ databases">
        <authorList>
            <consortium name="Pathogen Informatics"/>
        </authorList>
    </citation>
    <scope>NUCLEOTIDE SEQUENCE [LARGE SCALE GENOMIC DNA]</scope>
</reference>
<dbReference type="AlphaFoldDB" id="A0A0N4TN92"/>